<protein>
    <submittedName>
        <fullName evidence="1">Uncharacterized protein</fullName>
    </submittedName>
</protein>
<proteinExistence type="predicted"/>
<accession>A0ABQ6IBS5</accession>
<name>A0ABQ6IBS5_9MICO</name>
<dbReference type="EMBL" id="BSUN01000001">
    <property type="protein sequence ID" value="GMA34184.1"/>
    <property type="molecule type" value="Genomic_DNA"/>
</dbReference>
<sequence length="90" mass="9508">MFVDRTAAAVEGFASVGDDRVNFAGLGKRLQRAIHGGKAHGRSVVPQRIVPRLRRAKLVRGGQRVKDGRALAGHAGAEAPDVGVMRALLS</sequence>
<evidence type="ECO:0000313" key="2">
    <source>
        <dbReference type="Proteomes" id="UP001157125"/>
    </source>
</evidence>
<evidence type="ECO:0000313" key="1">
    <source>
        <dbReference type="EMBL" id="GMA34184.1"/>
    </source>
</evidence>
<dbReference type="Proteomes" id="UP001157125">
    <property type="component" value="Unassembled WGS sequence"/>
</dbReference>
<comment type="caution">
    <text evidence="1">The sequence shown here is derived from an EMBL/GenBank/DDBJ whole genome shotgun (WGS) entry which is preliminary data.</text>
</comment>
<reference evidence="2" key="1">
    <citation type="journal article" date="2019" name="Int. J. Syst. Evol. Microbiol.">
        <title>The Global Catalogue of Microorganisms (GCM) 10K type strain sequencing project: providing services to taxonomists for standard genome sequencing and annotation.</title>
        <authorList>
            <consortium name="The Broad Institute Genomics Platform"/>
            <consortium name="The Broad Institute Genome Sequencing Center for Infectious Disease"/>
            <person name="Wu L."/>
            <person name="Ma J."/>
        </authorList>
    </citation>
    <scope>NUCLEOTIDE SEQUENCE [LARGE SCALE GENOMIC DNA]</scope>
    <source>
        <strain evidence="2">NBRC 112299</strain>
    </source>
</reference>
<organism evidence="1 2">
    <name type="scientific">Demequina litorisediminis</name>
    <dbReference type="NCBI Taxonomy" id="1849022"/>
    <lineage>
        <taxon>Bacteria</taxon>
        <taxon>Bacillati</taxon>
        <taxon>Actinomycetota</taxon>
        <taxon>Actinomycetes</taxon>
        <taxon>Micrococcales</taxon>
        <taxon>Demequinaceae</taxon>
        <taxon>Demequina</taxon>
    </lineage>
</organism>
<keyword evidence="2" id="KW-1185">Reference proteome</keyword>
<gene>
    <name evidence="1" type="ORF">GCM10025876_03880</name>
</gene>